<dbReference type="OrthoDB" id="3215846at2"/>
<sequence length="231" mass="24564">MRKGLVIFLILLVGVIIAADRVGLWVAQDQIAKNVASQYDLDHKPEVKIKGFPFLNQALNGRYGEIDVNVGDVTQLGVHLTNTVVTLKGVKAPLSDALHGDASQMVADTATSVATVSYADVDKQAPRGLKVSAKGKELQVRGPVTVLGLSRTVTATVTVRPSGRSVRVLPLTVDAGGTTIPVTLVQQAFSFTMPVKGLPQNTRISDVQIGQDGLRVTTTGEHVNLESLNEH</sequence>
<dbReference type="EMBL" id="VFOZ01000001">
    <property type="protein sequence ID" value="TQL96362.1"/>
    <property type="molecule type" value="Genomic_DNA"/>
</dbReference>
<dbReference type="Proteomes" id="UP000316096">
    <property type="component" value="Unassembled WGS sequence"/>
</dbReference>
<protein>
    <submittedName>
        <fullName evidence="1">DUF2993 family protein</fullName>
    </submittedName>
</protein>
<organism evidence="1 2">
    <name type="scientific">Actinoallomurus bryophytorum</name>
    <dbReference type="NCBI Taxonomy" id="1490222"/>
    <lineage>
        <taxon>Bacteria</taxon>
        <taxon>Bacillati</taxon>
        <taxon>Actinomycetota</taxon>
        <taxon>Actinomycetes</taxon>
        <taxon>Streptosporangiales</taxon>
        <taxon>Thermomonosporaceae</taxon>
        <taxon>Actinoallomurus</taxon>
    </lineage>
</organism>
<dbReference type="Pfam" id="PF11209">
    <property type="entry name" value="LmeA"/>
    <property type="match status" value="1"/>
</dbReference>
<reference evidence="1 2" key="1">
    <citation type="submission" date="2019-06" db="EMBL/GenBank/DDBJ databases">
        <title>Sequencing the genomes of 1000 actinobacteria strains.</title>
        <authorList>
            <person name="Klenk H.-P."/>
        </authorList>
    </citation>
    <scope>NUCLEOTIDE SEQUENCE [LARGE SCALE GENOMIC DNA]</scope>
    <source>
        <strain evidence="1 2">DSM 102200</strain>
    </source>
</reference>
<comment type="caution">
    <text evidence="1">The sequence shown here is derived from an EMBL/GenBank/DDBJ whole genome shotgun (WGS) entry which is preliminary data.</text>
</comment>
<name>A0A543CGY6_9ACTN</name>
<accession>A0A543CGY6</accession>
<evidence type="ECO:0000313" key="1">
    <source>
        <dbReference type="EMBL" id="TQL96362.1"/>
    </source>
</evidence>
<proteinExistence type="predicted"/>
<gene>
    <name evidence="1" type="ORF">FB559_1889</name>
</gene>
<evidence type="ECO:0000313" key="2">
    <source>
        <dbReference type="Proteomes" id="UP000316096"/>
    </source>
</evidence>
<dbReference type="RefSeq" id="WP_141955230.1">
    <property type="nucleotide sequence ID" value="NZ_VFOZ01000001.1"/>
</dbReference>
<dbReference type="AlphaFoldDB" id="A0A543CGY6"/>
<dbReference type="InterPro" id="IPR021373">
    <property type="entry name" value="DUF2993"/>
</dbReference>
<keyword evidence="2" id="KW-1185">Reference proteome</keyword>